<reference evidence="1" key="1">
    <citation type="submission" date="2021-06" db="EMBL/GenBank/DDBJ databases">
        <authorList>
            <person name="Kallberg Y."/>
            <person name="Tangrot J."/>
            <person name="Rosling A."/>
        </authorList>
    </citation>
    <scope>NUCLEOTIDE SEQUENCE</scope>
    <source>
        <strain evidence="1">AU212A</strain>
    </source>
</reference>
<gene>
    <name evidence="1" type="ORF">SCALOS_LOCUS4680</name>
</gene>
<sequence length="141" mass="16966">MTEKFEKFKQKFIDDWEKIFRVKCNSHDIEHNIFLVEVKYGSESFLIYGIFSFDEFVPLYKFDKFITKFNGFPNPSKIFIFSNKNIFENSKDFLKWGDKEIHLGDGDKPVKRYIKLTNVGEFEYQGVKYFNVGHVDIYEHE</sequence>
<keyword evidence="2" id="KW-1185">Reference proteome</keyword>
<proteinExistence type="predicted"/>
<accession>A0ACA9LQS0</accession>
<organism evidence="1 2">
    <name type="scientific">Scutellospora calospora</name>
    <dbReference type="NCBI Taxonomy" id="85575"/>
    <lineage>
        <taxon>Eukaryota</taxon>
        <taxon>Fungi</taxon>
        <taxon>Fungi incertae sedis</taxon>
        <taxon>Mucoromycota</taxon>
        <taxon>Glomeromycotina</taxon>
        <taxon>Glomeromycetes</taxon>
        <taxon>Diversisporales</taxon>
        <taxon>Gigasporaceae</taxon>
        <taxon>Scutellospora</taxon>
    </lineage>
</organism>
<protein>
    <submittedName>
        <fullName evidence="1">2542_t:CDS:1</fullName>
    </submittedName>
</protein>
<name>A0ACA9LQS0_9GLOM</name>
<evidence type="ECO:0000313" key="1">
    <source>
        <dbReference type="EMBL" id="CAG8536840.1"/>
    </source>
</evidence>
<evidence type="ECO:0000313" key="2">
    <source>
        <dbReference type="Proteomes" id="UP000789860"/>
    </source>
</evidence>
<dbReference type="Proteomes" id="UP000789860">
    <property type="component" value="Unassembled WGS sequence"/>
</dbReference>
<comment type="caution">
    <text evidence="1">The sequence shown here is derived from an EMBL/GenBank/DDBJ whole genome shotgun (WGS) entry which is preliminary data.</text>
</comment>
<dbReference type="EMBL" id="CAJVPM010006598">
    <property type="protein sequence ID" value="CAG8536840.1"/>
    <property type="molecule type" value="Genomic_DNA"/>
</dbReference>